<dbReference type="EMBL" id="JAECZC010000102">
    <property type="protein sequence ID" value="MBH8566734.1"/>
    <property type="molecule type" value="Genomic_DNA"/>
</dbReference>
<evidence type="ECO:0000256" key="1">
    <source>
        <dbReference type="SAM" id="MobiDB-lite"/>
    </source>
</evidence>
<dbReference type="Pfam" id="PF18823">
    <property type="entry name" value="InPase"/>
    <property type="match status" value="1"/>
</dbReference>
<evidence type="ECO:0000313" key="4">
    <source>
        <dbReference type="Proteomes" id="UP000632766"/>
    </source>
</evidence>
<feature type="region of interest" description="Disordered" evidence="1">
    <location>
        <begin position="418"/>
        <end position="440"/>
    </location>
</feature>
<dbReference type="InterPro" id="IPR041595">
    <property type="entry name" value="Inorganic_Pase"/>
</dbReference>
<feature type="domain" description="Inorganic pyrophosphatase" evidence="2">
    <location>
        <begin position="448"/>
        <end position="574"/>
    </location>
</feature>
<feature type="compositionally biased region" description="Gly residues" evidence="1">
    <location>
        <begin position="421"/>
        <end position="435"/>
    </location>
</feature>
<proteinExistence type="predicted"/>
<dbReference type="Proteomes" id="UP000632766">
    <property type="component" value="Unassembled WGS sequence"/>
</dbReference>
<protein>
    <submittedName>
        <fullName evidence="3">DUF935 family protein</fullName>
    </submittedName>
</protein>
<dbReference type="Pfam" id="PF06074">
    <property type="entry name" value="Portal_Mu"/>
    <property type="match status" value="1"/>
</dbReference>
<dbReference type="InterPro" id="IPR009279">
    <property type="entry name" value="Portal_Mu"/>
</dbReference>
<name>A0A8J7LAJ5_9NOST</name>
<dbReference type="AlphaFoldDB" id="A0A8J7LAJ5"/>
<gene>
    <name evidence="3" type="ORF">I8748_32060</name>
</gene>
<accession>A0A8J7LAJ5</accession>
<sequence>MPSLPRNFNTEIASVKRDPYLLLLGSRLLNPDEVLQGRGKGEYKAYDDLLKDGHCFSVLQKRYLAVIAREWSVEPASKDKIDQKAADMVKYHLQSLASRADDDDLLATGFDRTCYNLLDAILKGFKPAEILWQNDGKEFYPSQVKARSQQRFNFAINEAGKWELRLLTLEDMIDGEAVTKLYPKKFFTHICGATDDNPYGMGLGRTLWWNVFFKKQGIKFWLQFVDKFASPTAIGKYKRGATKEQKSTLLEALEAIATDAGVAIPDDLEIMLLEASRSGSINCYESLAKYMDGEISKTVLGETLTTEIGSRGSYAAANTHNEVRKELTKADSDLLSDTLNRTLIKWDVQLNLPDAKPPRLWRNFEEAEDLNGRSQRDKTLFDMGFKLKKESVTEIYGDHYEEVEQGGGEATDEQFLTNSGVQGGAGVQGSRGAGGEDTADMSESVDFGSIIDRVLKWQGLSIGVEFLPGQVRFPGRKHSKKLRSAYGHIRGYSGNDDEALDCYIYPGLLLDEPEGSDRIFQISQISPEDGDFDEFKMLIGYANLKTARDAYLAEMPIDYLGGVQEVTVESLEQYKRTPVSLSTSRSLPIATNFAETEKDGADLYATQLQERSAPIITDWIEQIRGLVQESESFEEARDRLFELFPKLDTTDLTEIMTQAMMATEALGRFEVVQEAGTLEA</sequence>
<reference evidence="3 4" key="1">
    <citation type="journal article" date="2021" name="Int. J. Syst. Evol. Microbiol.">
        <title>Amazonocrinis nigriterrae gen. nov., sp. nov., Atlanticothrix silvestris gen. nov., sp. nov. and Dendronalium phyllosphericum gen. nov., sp. nov., nostocacean cyanobacteria from Brazilian environments.</title>
        <authorList>
            <person name="Alvarenga D.O."/>
            <person name="Andreote A.P.D."/>
            <person name="Branco L.H.Z."/>
            <person name="Delbaje E."/>
            <person name="Cruz R.B."/>
            <person name="Varani A.M."/>
            <person name="Fiore M.F."/>
        </authorList>
    </citation>
    <scope>NUCLEOTIDE SEQUENCE [LARGE SCALE GENOMIC DNA]</scope>
    <source>
        <strain evidence="3 4">CENA67</strain>
    </source>
</reference>
<evidence type="ECO:0000313" key="3">
    <source>
        <dbReference type="EMBL" id="MBH8566734.1"/>
    </source>
</evidence>
<keyword evidence="4" id="KW-1185">Reference proteome</keyword>
<comment type="caution">
    <text evidence="3">The sequence shown here is derived from an EMBL/GenBank/DDBJ whole genome shotgun (WGS) entry which is preliminary data.</text>
</comment>
<organism evidence="3 4">
    <name type="scientific">Amazonocrinis nigriterrae CENA67</name>
    <dbReference type="NCBI Taxonomy" id="2794033"/>
    <lineage>
        <taxon>Bacteria</taxon>
        <taxon>Bacillati</taxon>
        <taxon>Cyanobacteriota</taxon>
        <taxon>Cyanophyceae</taxon>
        <taxon>Nostocales</taxon>
        <taxon>Nostocaceae</taxon>
        <taxon>Amazonocrinis</taxon>
        <taxon>Amazonocrinis nigriterrae</taxon>
    </lineage>
</organism>
<evidence type="ECO:0000259" key="2">
    <source>
        <dbReference type="Pfam" id="PF18823"/>
    </source>
</evidence>
<dbReference type="RefSeq" id="WP_198128468.1">
    <property type="nucleotide sequence ID" value="NZ_JAECZC010000102.1"/>
</dbReference>